<feature type="binding site" evidence="14">
    <location>
        <position position="205"/>
    </location>
    <ligand>
        <name>Zn(2+)</name>
        <dbReference type="ChEBI" id="CHEBI:29105"/>
        <label>1</label>
    </ligand>
</feature>
<dbReference type="EnsemblMetazoa" id="CapteT219025">
    <property type="protein sequence ID" value="CapteP219025"/>
    <property type="gene ID" value="CapteG219025"/>
</dbReference>
<dbReference type="SUPFAM" id="SSF55486">
    <property type="entry name" value="Metalloproteases ('zincins'), catalytic domain"/>
    <property type="match status" value="1"/>
</dbReference>
<feature type="domain" description="Peptidase metallopeptidase" evidence="18">
    <location>
        <begin position="140"/>
        <end position="298"/>
    </location>
</feature>
<feature type="binding site" evidence="14">
    <location>
        <position position="235"/>
    </location>
    <ligand>
        <name>Ca(2+)</name>
        <dbReference type="ChEBI" id="CHEBI:29108"/>
        <label>3</label>
    </ligand>
</feature>
<sequence>MAAYDRIFTLLLLLAVCCHGNGQRSTGRRNRNGATSSNRRANKQMGANPKDMGPDQFLEKFGYLKELPSGVQRSEESRREAIKHFQRMAHLEETGVLDAPTRRQMKQPRCGMPDMMPTQAEVPPGVSFDPGMNPQNYYVPGYKWKKQALTWKAHNYSPDLDSGSQRRAFHKAFQYWSDVTPLTFAETGASEADIDIQFARGQHSDGPGNAFDGPGGTLAHAFFPENGDTHFDEDEDWTQNTETGTNLEIVAAHEFGHALGLGHSNVRGALMAPYYQGYDPNFSLHDDDVRAIQSLYGSNQPAAPTLTTTRKPSTRRTPRPGSPTTTPRPGKKPDSCTAKFDVIFQAHDYGIYAFKAQWIWRLNDWAVDEGYPKLSRKVYQNPPLNIGAAVYSWKTRYTYFFKGTKVWRYYGFERIERKVITKTSFPAAQAAFMDRHGKIYLLKGAEYWEFSEETMNVVSADSQPIAAKWPGIPPNIEAVVRLNDGYIYFFKGARYRKFDEYYNRVVSGYPKDKAGPWMGPTCGGEYVPK</sequence>
<proteinExistence type="inferred from homology"/>
<evidence type="ECO:0000313" key="20">
    <source>
        <dbReference type="EnsemblMetazoa" id="CapteP219025"/>
    </source>
</evidence>
<dbReference type="GO" id="GO:0030574">
    <property type="term" value="P:collagen catabolic process"/>
    <property type="evidence" value="ECO:0007669"/>
    <property type="project" value="TreeGrafter"/>
</dbReference>
<feature type="signal peptide" evidence="17">
    <location>
        <begin position="1"/>
        <end position="22"/>
    </location>
</feature>
<dbReference type="InterPro" id="IPR024079">
    <property type="entry name" value="MetalloPept_cat_dom_sf"/>
</dbReference>
<evidence type="ECO:0000256" key="1">
    <source>
        <dbReference type="ARBA" id="ARBA00010370"/>
    </source>
</evidence>
<dbReference type="InterPro" id="IPR006026">
    <property type="entry name" value="Peptidase_Metallo"/>
</dbReference>
<feature type="repeat" description="Hemopexin" evidence="15">
    <location>
        <begin position="333"/>
        <end position="382"/>
    </location>
</feature>
<dbReference type="OrthoDB" id="406838at2759"/>
<dbReference type="STRING" id="283909.R7TD51"/>
<evidence type="ECO:0000256" key="9">
    <source>
        <dbReference type="ARBA" id="ARBA00023049"/>
    </source>
</evidence>
<evidence type="ECO:0000256" key="17">
    <source>
        <dbReference type="SAM" id="SignalP"/>
    </source>
</evidence>
<evidence type="ECO:0000256" key="10">
    <source>
        <dbReference type="ARBA" id="ARBA00023145"/>
    </source>
</evidence>
<feature type="binding site" evidence="14">
    <location>
        <position position="212"/>
    </location>
    <ligand>
        <name>Ca(2+)</name>
        <dbReference type="ChEBI" id="CHEBI:29108"/>
        <label>3</label>
    </ligand>
</feature>
<feature type="binding site" evidence="14">
    <location>
        <position position="235"/>
    </location>
    <ligand>
        <name>Ca(2+)</name>
        <dbReference type="ChEBI" id="CHEBI:29108"/>
        <label>1</label>
    </ligand>
</feature>
<feature type="binding site" evidence="14">
    <location>
        <position position="203"/>
    </location>
    <ligand>
        <name>Zn(2+)</name>
        <dbReference type="ChEBI" id="CHEBI:29105"/>
        <label>1</label>
    </ligand>
</feature>
<keyword evidence="10" id="KW-0865">Zymogen</keyword>
<dbReference type="SMART" id="SM00120">
    <property type="entry name" value="HX"/>
    <property type="match status" value="4"/>
</dbReference>
<dbReference type="GO" id="GO:0004222">
    <property type="term" value="F:metalloendopeptidase activity"/>
    <property type="evidence" value="ECO:0007669"/>
    <property type="project" value="InterPro"/>
</dbReference>
<keyword evidence="3 13" id="KW-0479">Metal-binding</keyword>
<feature type="binding site" evidence="14">
    <location>
        <position position="341"/>
    </location>
    <ligand>
        <name>Ca(2+)</name>
        <dbReference type="ChEBI" id="CHEBI:29108"/>
        <label>4</label>
    </ligand>
</feature>
<dbReference type="Pfam" id="PF00045">
    <property type="entry name" value="Hemopexin"/>
    <property type="match status" value="3"/>
</dbReference>
<feature type="binding site" evidence="14">
    <location>
        <position position="389"/>
    </location>
    <ligand>
        <name>Ca(2+)</name>
        <dbReference type="ChEBI" id="CHEBI:29108"/>
        <label>5</label>
    </ligand>
</feature>
<dbReference type="SUPFAM" id="SSF50923">
    <property type="entry name" value="Hemopexin-like domain"/>
    <property type="match status" value="1"/>
</dbReference>
<evidence type="ECO:0000256" key="7">
    <source>
        <dbReference type="ARBA" id="ARBA00022833"/>
    </source>
</evidence>
<evidence type="ECO:0000256" key="15">
    <source>
        <dbReference type="PROSITE-ProRule" id="PRU01011"/>
    </source>
</evidence>
<dbReference type="GO" id="GO:0030198">
    <property type="term" value="P:extracellular matrix organization"/>
    <property type="evidence" value="ECO:0007669"/>
    <property type="project" value="TreeGrafter"/>
</dbReference>
<evidence type="ECO:0000256" key="14">
    <source>
        <dbReference type="PIRSR" id="PIRSR621190-2"/>
    </source>
</evidence>
<feature type="active site" evidence="12">
    <location>
        <position position="254"/>
    </location>
</feature>
<dbReference type="HOGENOM" id="CLU_015489_8_3_1"/>
<evidence type="ECO:0000313" key="19">
    <source>
        <dbReference type="EMBL" id="ELT91654.1"/>
    </source>
</evidence>
<dbReference type="InterPro" id="IPR036375">
    <property type="entry name" value="Hemopexin-like_dom_sf"/>
</dbReference>
<feature type="binding site" evidence="14">
    <location>
        <position position="343"/>
    </location>
    <ligand>
        <name>Ca(2+)</name>
        <dbReference type="ChEBI" id="CHEBI:29108"/>
        <label>5</label>
    </ligand>
</feature>
<dbReference type="EMBL" id="AMQN01002899">
    <property type="status" value="NOT_ANNOTATED_CDS"/>
    <property type="molecule type" value="Genomic_DNA"/>
</dbReference>
<keyword evidence="6" id="KW-0378">Hydrolase</keyword>
<feature type="binding site" evidence="14">
    <location>
        <position position="232"/>
    </location>
    <ligand>
        <name>Ca(2+)</name>
        <dbReference type="ChEBI" id="CHEBI:29108"/>
        <label>3</label>
    </ligand>
</feature>
<dbReference type="PIRSF" id="PIRSF001191">
    <property type="entry name" value="Peptidase_M10A_matrix"/>
    <property type="match status" value="1"/>
</dbReference>
<dbReference type="EMBL" id="KB310391">
    <property type="protein sequence ID" value="ELT91654.1"/>
    <property type="molecule type" value="Genomic_DNA"/>
</dbReference>
<feature type="repeat" description="Hemopexin" evidence="15">
    <location>
        <begin position="383"/>
        <end position="427"/>
    </location>
</feature>
<dbReference type="GO" id="GO:0006508">
    <property type="term" value="P:proteolysis"/>
    <property type="evidence" value="ECO:0007669"/>
    <property type="project" value="UniProtKB-KW"/>
</dbReference>
<evidence type="ECO:0000256" key="11">
    <source>
        <dbReference type="ARBA" id="ARBA00023157"/>
    </source>
</evidence>
<keyword evidence="7 13" id="KW-0862">Zinc</keyword>
<dbReference type="InterPro" id="IPR001818">
    <property type="entry name" value="Pept_M10_metallopeptidase"/>
</dbReference>
<evidence type="ECO:0000259" key="18">
    <source>
        <dbReference type="SMART" id="SM00235"/>
    </source>
</evidence>
<comment type="cofactor">
    <cofactor evidence="14">
        <name>Ca(2+)</name>
        <dbReference type="ChEBI" id="CHEBI:29108"/>
    </cofactor>
    <text evidence="14">Can bind about 5 Ca(2+) ions per subunit.</text>
</comment>
<dbReference type="InterPro" id="IPR018486">
    <property type="entry name" value="Hemopexin_CS"/>
</dbReference>
<evidence type="ECO:0000256" key="5">
    <source>
        <dbReference type="ARBA" id="ARBA00022737"/>
    </source>
</evidence>
<dbReference type="SUPFAM" id="SSF47090">
    <property type="entry name" value="PGBD-like"/>
    <property type="match status" value="1"/>
</dbReference>
<feature type="region of interest" description="Disordered" evidence="16">
    <location>
        <begin position="22"/>
        <end position="53"/>
    </location>
</feature>
<dbReference type="Pfam" id="PF00413">
    <property type="entry name" value="Peptidase_M10"/>
    <property type="match status" value="1"/>
</dbReference>
<feature type="binding site" evidence="14">
    <location>
        <position position="220"/>
    </location>
    <ligand>
        <name>Zn(2+)</name>
        <dbReference type="ChEBI" id="CHEBI:29105"/>
        <label>1</label>
    </ligand>
</feature>
<dbReference type="FunFam" id="3.40.390.10:FF:000022">
    <property type="entry name" value="Matrix metalloproteinase 1, isoform C"/>
    <property type="match status" value="1"/>
</dbReference>
<evidence type="ECO:0000313" key="21">
    <source>
        <dbReference type="Proteomes" id="UP000014760"/>
    </source>
</evidence>
<keyword evidence="21" id="KW-1185">Reference proteome</keyword>
<feature type="binding site" evidence="14">
    <location>
        <position position="479"/>
    </location>
    <ligand>
        <name>Ca(2+)</name>
        <dbReference type="ChEBI" id="CHEBI:29108"/>
        <label>5</label>
    </ligand>
</feature>
<dbReference type="InterPro" id="IPR021190">
    <property type="entry name" value="Pept_M10A"/>
</dbReference>
<feature type="binding site" evidence="14">
    <location>
        <position position="213"/>
    </location>
    <ligand>
        <name>Ca(2+)</name>
        <dbReference type="ChEBI" id="CHEBI:29108"/>
        <label>3</label>
    </ligand>
</feature>
<keyword evidence="5" id="KW-0677">Repeat</keyword>
<organism evidence="19">
    <name type="scientific">Capitella teleta</name>
    <name type="common">Polychaete worm</name>
    <dbReference type="NCBI Taxonomy" id="283909"/>
    <lineage>
        <taxon>Eukaryota</taxon>
        <taxon>Metazoa</taxon>
        <taxon>Spiralia</taxon>
        <taxon>Lophotrochozoa</taxon>
        <taxon>Annelida</taxon>
        <taxon>Polychaeta</taxon>
        <taxon>Sedentaria</taxon>
        <taxon>Scolecida</taxon>
        <taxon>Capitellidae</taxon>
        <taxon>Capitella</taxon>
    </lineage>
</organism>
<dbReference type="PANTHER" id="PTHR10201:SF291">
    <property type="entry name" value="MATRIX METALLOPROTEINASE 1, ISOFORM C-RELATED"/>
    <property type="match status" value="1"/>
</dbReference>
<keyword evidence="9" id="KW-0482">Metalloprotease</keyword>
<feature type="binding site" evidence="13">
    <location>
        <position position="263"/>
    </location>
    <ligand>
        <name>Zn(2+)</name>
        <dbReference type="ChEBI" id="CHEBI:29105"/>
        <label>2</label>
        <note>catalytic</note>
    </ligand>
</feature>
<dbReference type="InterPro" id="IPR018487">
    <property type="entry name" value="Hemopexin-like_repeat"/>
</dbReference>
<keyword evidence="2" id="KW-0645">Protease</keyword>
<dbReference type="Gene3D" id="3.40.390.10">
    <property type="entry name" value="Collagenase (Catalytic Domain)"/>
    <property type="match status" value="1"/>
</dbReference>
<evidence type="ECO:0000256" key="13">
    <source>
        <dbReference type="PIRSR" id="PIRSR001191-2"/>
    </source>
</evidence>
<dbReference type="AlphaFoldDB" id="R7TD51"/>
<feature type="binding site" evidence="13">
    <location>
        <position position="257"/>
    </location>
    <ligand>
        <name>Zn(2+)</name>
        <dbReference type="ChEBI" id="CHEBI:29105"/>
        <label>2</label>
        <note>catalytic</note>
    </ligand>
</feature>
<feature type="binding site" evidence="14">
    <location>
        <position position="271"/>
    </location>
    <ligand>
        <name>Zn(2+)</name>
        <dbReference type="ChEBI" id="CHEBI:29105"/>
        <label>2</label>
        <note>catalytic</note>
    </ligand>
</feature>
<comment type="similarity">
    <text evidence="1">Belongs to the peptidase M10A family.</text>
</comment>
<feature type="binding site" description="in inhibited form" evidence="14">
    <location>
        <position position="110"/>
    </location>
    <ligand>
        <name>Zn(2+)</name>
        <dbReference type="ChEBI" id="CHEBI:29105"/>
        <label>2</label>
        <note>catalytic</note>
    </ligand>
</feature>
<gene>
    <name evidence="19" type="ORF">CAPTEDRAFT_219025</name>
</gene>
<reference evidence="20" key="3">
    <citation type="submission" date="2015-06" db="UniProtKB">
        <authorList>
            <consortium name="EnsemblMetazoa"/>
        </authorList>
    </citation>
    <scope>IDENTIFICATION</scope>
</reference>
<dbReference type="InterPro" id="IPR036365">
    <property type="entry name" value="PGBD-like_sf"/>
</dbReference>
<evidence type="ECO:0000256" key="8">
    <source>
        <dbReference type="ARBA" id="ARBA00022837"/>
    </source>
</evidence>
<dbReference type="OMA" id="EVHYGRA"/>
<protein>
    <recommendedName>
        <fullName evidence="18">Peptidase metallopeptidase domain-containing protein</fullName>
    </recommendedName>
</protein>
<feature type="region of interest" description="Disordered" evidence="16">
    <location>
        <begin position="296"/>
        <end position="334"/>
    </location>
</feature>
<dbReference type="GO" id="GO:0008270">
    <property type="term" value="F:zinc ion binding"/>
    <property type="evidence" value="ECO:0007669"/>
    <property type="project" value="InterPro"/>
</dbReference>
<dbReference type="Proteomes" id="UP000014760">
    <property type="component" value="Unassembled WGS sequence"/>
</dbReference>
<dbReference type="PROSITE" id="PS00024">
    <property type="entry name" value="HEMOPEXIN"/>
    <property type="match status" value="1"/>
</dbReference>
<dbReference type="SMART" id="SM00235">
    <property type="entry name" value="ZnMc"/>
    <property type="match status" value="1"/>
</dbReference>
<feature type="chain" id="PRO_5008786887" description="Peptidase metallopeptidase domain-containing protein" evidence="17">
    <location>
        <begin position="23"/>
        <end position="529"/>
    </location>
</feature>
<evidence type="ECO:0000256" key="16">
    <source>
        <dbReference type="SAM" id="MobiDB-lite"/>
    </source>
</evidence>
<name>R7TD51_CAPTE</name>
<keyword evidence="11" id="KW-1015">Disulfide bond</keyword>
<dbReference type="PRINTS" id="PR00138">
    <property type="entry name" value="MATRIXIN"/>
</dbReference>
<keyword evidence="8 14" id="KW-0106">Calcium</keyword>
<feature type="repeat" description="Hemopexin" evidence="15">
    <location>
        <begin position="473"/>
        <end position="520"/>
    </location>
</feature>
<dbReference type="InterPro" id="IPR033739">
    <property type="entry name" value="M10A_MMP"/>
</dbReference>
<comment type="cofactor">
    <cofactor evidence="14">
        <name>Zn(2+)</name>
        <dbReference type="ChEBI" id="CHEBI:29105"/>
    </cofactor>
    <text evidence="14">Binds 2 Zn(2+) ions per subunit.</text>
</comment>
<evidence type="ECO:0000256" key="3">
    <source>
        <dbReference type="ARBA" id="ARBA00022723"/>
    </source>
</evidence>
<feature type="binding site" evidence="13">
    <location>
        <position position="253"/>
    </location>
    <ligand>
        <name>Zn(2+)</name>
        <dbReference type="ChEBI" id="CHEBI:29105"/>
        <label>2</label>
        <note>catalytic</note>
    </ligand>
</feature>
<dbReference type="InterPro" id="IPR000585">
    <property type="entry name" value="Hemopexin-like_dom"/>
</dbReference>
<reference evidence="19 21" key="2">
    <citation type="journal article" date="2013" name="Nature">
        <title>Insights into bilaterian evolution from three spiralian genomes.</title>
        <authorList>
            <person name="Simakov O."/>
            <person name="Marletaz F."/>
            <person name="Cho S.J."/>
            <person name="Edsinger-Gonzales E."/>
            <person name="Havlak P."/>
            <person name="Hellsten U."/>
            <person name="Kuo D.H."/>
            <person name="Larsson T."/>
            <person name="Lv J."/>
            <person name="Arendt D."/>
            <person name="Savage R."/>
            <person name="Osoegawa K."/>
            <person name="de Jong P."/>
            <person name="Grimwood J."/>
            <person name="Chapman J.A."/>
            <person name="Shapiro H."/>
            <person name="Aerts A."/>
            <person name="Otillar R.P."/>
            <person name="Terry A.Y."/>
            <person name="Boore J.L."/>
            <person name="Grigoriev I.V."/>
            <person name="Lindberg D.R."/>
            <person name="Seaver E.C."/>
            <person name="Weisblat D.A."/>
            <person name="Putnam N.H."/>
            <person name="Rokhsar D.S."/>
        </authorList>
    </citation>
    <scope>NUCLEOTIDE SEQUENCE</scope>
    <source>
        <strain evidence="19 21">I ESC-2004</strain>
    </source>
</reference>
<dbReference type="PANTHER" id="PTHR10201">
    <property type="entry name" value="MATRIX METALLOPROTEINASE"/>
    <property type="match status" value="1"/>
</dbReference>
<accession>R7TD51</accession>
<dbReference type="CDD" id="cd04278">
    <property type="entry name" value="ZnMc_MMP"/>
    <property type="match status" value="1"/>
</dbReference>
<feature type="binding site" evidence="14">
    <location>
        <position position="431"/>
    </location>
    <ligand>
        <name>Ca(2+)</name>
        <dbReference type="ChEBI" id="CHEBI:29108"/>
        <label>5</label>
    </ligand>
</feature>
<evidence type="ECO:0000256" key="6">
    <source>
        <dbReference type="ARBA" id="ARBA00022801"/>
    </source>
</evidence>
<feature type="binding site" evidence="14">
    <location>
        <position position="159"/>
    </location>
    <ligand>
        <name>Ca(2+)</name>
        <dbReference type="ChEBI" id="CHEBI:29108"/>
        <label>1</label>
    </ligand>
</feature>
<reference evidence="21" key="1">
    <citation type="submission" date="2012-12" db="EMBL/GenBank/DDBJ databases">
        <authorList>
            <person name="Hellsten U."/>
            <person name="Grimwood J."/>
            <person name="Chapman J.A."/>
            <person name="Shapiro H."/>
            <person name="Aerts A."/>
            <person name="Otillar R.P."/>
            <person name="Terry A.Y."/>
            <person name="Boore J.L."/>
            <person name="Simakov O."/>
            <person name="Marletaz F."/>
            <person name="Cho S.-J."/>
            <person name="Edsinger-Gonzales E."/>
            <person name="Havlak P."/>
            <person name="Kuo D.-H."/>
            <person name="Larsson T."/>
            <person name="Lv J."/>
            <person name="Arendt D."/>
            <person name="Savage R."/>
            <person name="Osoegawa K."/>
            <person name="de Jong P."/>
            <person name="Lindberg D.R."/>
            <person name="Seaver E.C."/>
            <person name="Weisblat D.A."/>
            <person name="Putnam N.H."/>
            <person name="Grigoriev I.V."/>
            <person name="Rokhsar D.S."/>
        </authorList>
    </citation>
    <scope>NUCLEOTIDE SEQUENCE</scope>
    <source>
        <strain evidence="21">I ESC-2004</strain>
    </source>
</reference>
<keyword evidence="4 17" id="KW-0732">Signal</keyword>
<feature type="binding site" evidence="14">
    <location>
        <position position="193"/>
    </location>
    <ligand>
        <name>Ca(2+)</name>
        <dbReference type="ChEBI" id="CHEBI:29108"/>
        <label>2</label>
    </ligand>
</feature>
<feature type="binding site" evidence="14">
    <location>
        <position position="228"/>
    </location>
    <ligand>
        <name>Ca(2+)</name>
        <dbReference type="ChEBI" id="CHEBI:29108"/>
        <label>2</label>
    </ligand>
</feature>
<dbReference type="Pfam" id="PF01471">
    <property type="entry name" value="PG_binding_1"/>
    <property type="match status" value="1"/>
</dbReference>
<dbReference type="GO" id="GO:0005615">
    <property type="term" value="C:extracellular space"/>
    <property type="evidence" value="ECO:0007669"/>
    <property type="project" value="TreeGrafter"/>
</dbReference>
<dbReference type="CDD" id="cd00094">
    <property type="entry name" value="HX"/>
    <property type="match status" value="1"/>
</dbReference>
<evidence type="ECO:0000256" key="12">
    <source>
        <dbReference type="PIRSR" id="PIRSR001191-1"/>
    </source>
</evidence>
<dbReference type="Gene3D" id="2.110.10.10">
    <property type="entry name" value="Hemopexin-like domain"/>
    <property type="match status" value="1"/>
</dbReference>
<dbReference type="GO" id="GO:0031012">
    <property type="term" value="C:extracellular matrix"/>
    <property type="evidence" value="ECO:0007669"/>
    <property type="project" value="InterPro"/>
</dbReference>
<dbReference type="MEROPS" id="M10.021"/>
<evidence type="ECO:0000256" key="4">
    <source>
        <dbReference type="ARBA" id="ARBA00022729"/>
    </source>
</evidence>
<evidence type="ECO:0000256" key="2">
    <source>
        <dbReference type="ARBA" id="ARBA00022670"/>
    </source>
</evidence>
<feature type="binding site" evidence="14">
    <location>
        <position position="230"/>
    </location>
    <ligand>
        <name>Zn(2+)</name>
        <dbReference type="ChEBI" id="CHEBI:29105"/>
        <label>1</label>
    </ligand>
</feature>
<dbReference type="PROSITE" id="PS51642">
    <property type="entry name" value="HEMOPEXIN_2"/>
    <property type="match status" value="3"/>
</dbReference>
<dbReference type="InterPro" id="IPR002477">
    <property type="entry name" value="Peptidoglycan-bd-like"/>
</dbReference>